<gene>
    <name evidence="1" type="ORF">SAMN02745129_2443</name>
</gene>
<protein>
    <submittedName>
        <fullName evidence="1">Uncharacterized protein</fullName>
    </submittedName>
</protein>
<organism evidence="1 2">
    <name type="scientific">Ferrimonas marina</name>
    <dbReference type="NCBI Taxonomy" id="299255"/>
    <lineage>
        <taxon>Bacteria</taxon>
        <taxon>Pseudomonadati</taxon>
        <taxon>Pseudomonadota</taxon>
        <taxon>Gammaproteobacteria</taxon>
        <taxon>Alteromonadales</taxon>
        <taxon>Ferrimonadaceae</taxon>
        <taxon>Ferrimonas</taxon>
    </lineage>
</organism>
<dbReference type="STRING" id="299255.SAMN02745129_2443"/>
<evidence type="ECO:0000313" key="2">
    <source>
        <dbReference type="Proteomes" id="UP000184268"/>
    </source>
</evidence>
<sequence length="86" mass="9559">MGPVPQTDRAYRDLVSIVGQVGVAVFIQNDAVFPVKNYKWRTGYPLVFSLDMTTDTVPVAPALPTWQMNKTNSDNFKVTGEVEVEP</sequence>
<dbReference type="Proteomes" id="UP000184268">
    <property type="component" value="Unassembled WGS sequence"/>
</dbReference>
<evidence type="ECO:0000313" key="1">
    <source>
        <dbReference type="EMBL" id="SHH59015.1"/>
    </source>
</evidence>
<name>A0A1M5U7H8_9GAMM</name>
<proteinExistence type="predicted"/>
<dbReference type="EMBL" id="FQXG01000003">
    <property type="protein sequence ID" value="SHH59015.1"/>
    <property type="molecule type" value="Genomic_DNA"/>
</dbReference>
<accession>A0A1M5U7H8</accession>
<keyword evidence="2" id="KW-1185">Reference proteome</keyword>
<dbReference type="AlphaFoldDB" id="A0A1M5U7H8"/>
<reference evidence="1 2" key="1">
    <citation type="submission" date="2016-11" db="EMBL/GenBank/DDBJ databases">
        <authorList>
            <person name="Jaros S."/>
            <person name="Januszkiewicz K."/>
            <person name="Wedrychowicz H."/>
        </authorList>
    </citation>
    <scope>NUCLEOTIDE SEQUENCE [LARGE SCALE GENOMIC DNA]</scope>
    <source>
        <strain evidence="1 2">DSM 16917</strain>
    </source>
</reference>